<name>A0A101J9M2_9ACTN</name>
<dbReference type="OrthoDB" id="9952951at2"/>
<dbReference type="EMBL" id="LLZH01000338">
    <property type="protein sequence ID" value="KUL22724.1"/>
    <property type="molecule type" value="Genomic_DNA"/>
</dbReference>
<gene>
    <name evidence="2" type="ORF">ADL15_47535</name>
</gene>
<proteinExistence type="predicted"/>
<evidence type="ECO:0000313" key="3">
    <source>
        <dbReference type="Proteomes" id="UP000053244"/>
    </source>
</evidence>
<sequence length="145" mass="14716">MRSSRAVTVSALTLALAGAAALTATPAQAVTRTQGAVTVNCGWKSCSYYVSRSATRELNSRLDSYAGVGGAVAGTAVCAAVGAVTAVIGGLICEAGMAVNGAVIRDQIKEAAETHGDRGACFQTTIAHGGLLRWYSTDNGKFCKN</sequence>
<comment type="caution">
    <text evidence="2">The sequence shown here is derived from an EMBL/GenBank/DDBJ whole genome shotgun (WGS) entry which is preliminary data.</text>
</comment>
<protein>
    <submittedName>
        <fullName evidence="2">Uncharacterized protein</fullName>
    </submittedName>
</protein>
<keyword evidence="1" id="KW-0732">Signal</keyword>
<evidence type="ECO:0000256" key="1">
    <source>
        <dbReference type="SAM" id="SignalP"/>
    </source>
</evidence>
<dbReference type="Proteomes" id="UP000053244">
    <property type="component" value="Unassembled WGS sequence"/>
</dbReference>
<reference evidence="2 3" key="1">
    <citation type="submission" date="2015-10" db="EMBL/GenBank/DDBJ databases">
        <authorList>
            <person name="Gilbert D.G."/>
        </authorList>
    </citation>
    <scope>NUCLEOTIDE SEQUENCE [LARGE SCALE GENOMIC DNA]</scope>
    <source>
        <strain evidence="2 3">NRRL B-16712</strain>
    </source>
</reference>
<dbReference type="AlphaFoldDB" id="A0A101J9M2"/>
<keyword evidence="3" id="KW-1185">Reference proteome</keyword>
<evidence type="ECO:0000313" key="2">
    <source>
        <dbReference type="EMBL" id="KUL22724.1"/>
    </source>
</evidence>
<accession>A0A101J9M2</accession>
<dbReference type="RefSeq" id="WP_067707010.1">
    <property type="nucleotide sequence ID" value="NZ_LLZH01000338.1"/>
</dbReference>
<feature type="chain" id="PRO_5007097527" evidence="1">
    <location>
        <begin position="30"/>
        <end position="145"/>
    </location>
</feature>
<feature type="signal peptide" evidence="1">
    <location>
        <begin position="1"/>
        <end position="29"/>
    </location>
</feature>
<organism evidence="2 3">
    <name type="scientific">Actinoplanes awajinensis subsp. mycoplanecinus</name>
    <dbReference type="NCBI Taxonomy" id="135947"/>
    <lineage>
        <taxon>Bacteria</taxon>
        <taxon>Bacillati</taxon>
        <taxon>Actinomycetota</taxon>
        <taxon>Actinomycetes</taxon>
        <taxon>Micromonosporales</taxon>
        <taxon>Micromonosporaceae</taxon>
        <taxon>Actinoplanes</taxon>
    </lineage>
</organism>